<evidence type="ECO:0000313" key="6">
    <source>
        <dbReference type="EMBL" id="AKM11289.1"/>
    </source>
</evidence>
<dbReference type="PANTHER" id="PTHR30250">
    <property type="entry name" value="PST FAMILY PREDICTED COLANIC ACID TRANSPORTER"/>
    <property type="match status" value="1"/>
</dbReference>
<dbReference type="RefSeq" id="WP_047822704.1">
    <property type="nucleotide sequence ID" value="NZ_CP011770.1"/>
</dbReference>
<comment type="subcellular location">
    <subcellularLocation>
        <location evidence="1">Cell membrane</location>
        <topology evidence="1">Multi-pass membrane protein</topology>
    </subcellularLocation>
</comment>
<dbReference type="Proteomes" id="UP000035287">
    <property type="component" value="Chromosome"/>
</dbReference>
<keyword evidence="4" id="KW-1133">Transmembrane helix</keyword>
<dbReference type="AlphaFoldDB" id="A0A0G3XL21"/>
<keyword evidence="5" id="KW-0472">Membrane</keyword>
<evidence type="ECO:0000256" key="3">
    <source>
        <dbReference type="ARBA" id="ARBA00022692"/>
    </source>
</evidence>
<keyword evidence="2" id="KW-1003">Cell membrane</keyword>
<proteinExistence type="predicted"/>
<dbReference type="KEGG" id="cna:AB433_16995"/>
<protein>
    <submittedName>
        <fullName evidence="6">Uncharacterized protein</fullName>
    </submittedName>
</protein>
<keyword evidence="7" id="KW-1185">Reference proteome</keyword>
<dbReference type="InterPro" id="IPR050833">
    <property type="entry name" value="Poly_Biosynth_Transport"/>
</dbReference>
<evidence type="ECO:0000256" key="5">
    <source>
        <dbReference type="ARBA" id="ARBA00023136"/>
    </source>
</evidence>
<evidence type="ECO:0000256" key="2">
    <source>
        <dbReference type="ARBA" id="ARBA00022475"/>
    </source>
</evidence>
<dbReference type="PANTHER" id="PTHR30250:SF26">
    <property type="entry name" value="PSMA PROTEIN"/>
    <property type="match status" value="1"/>
</dbReference>
<dbReference type="STRING" id="1348774.AB433_16995"/>
<reference evidence="6 7" key="1">
    <citation type="submission" date="2015-06" db="EMBL/GenBank/DDBJ databases">
        <authorList>
            <person name="Zeng Y."/>
            <person name="Huang Y."/>
        </authorList>
    </citation>
    <scope>NUCLEOTIDE SEQUENCE [LARGE SCALE GENOMIC DNA]</scope>
    <source>
        <strain evidence="6 7">PQ-2</strain>
    </source>
</reference>
<name>A0A0G3XL21_9SPHN</name>
<organism evidence="6 7">
    <name type="scientific">Croceicoccus naphthovorans</name>
    <dbReference type="NCBI Taxonomy" id="1348774"/>
    <lineage>
        <taxon>Bacteria</taxon>
        <taxon>Pseudomonadati</taxon>
        <taxon>Pseudomonadota</taxon>
        <taxon>Alphaproteobacteria</taxon>
        <taxon>Sphingomonadales</taxon>
        <taxon>Erythrobacteraceae</taxon>
        <taxon>Croceicoccus</taxon>
    </lineage>
</organism>
<evidence type="ECO:0000256" key="4">
    <source>
        <dbReference type="ARBA" id="ARBA00022989"/>
    </source>
</evidence>
<keyword evidence="3" id="KW-0812">Transmembrane</keyword>
<evidence type="ECO:0000313" key="7">
    <source>
        <dbReference type="Proteomes" id="UP000035287"/>
    </source>
</evidence>
<dbReference type="EMBL" id="CP011770">
    <property type="protein sequence ID" value="AKM11289.1"/>
    <property type="molecule type" value="Genomic_DNA"/>
</dbReference>
<accession>A0A0G3XL21</accession>
<sequence length="459" mass="48667">MIARLWRKLAGSRLVRNVGALGYGQVTLMVGQLLAVPVFASVWGLEVYGAWLLLFTLPSYLSMTDLGVTAAASNKMIMANATVEVAQRDAVKRTFATMRQTQFAVGVALVLGAALLLYVVAPGVVDFAQPAAEGYAREATLALVAYGAVSLQLNGLRGGLRATDRFAAATLTQSTLIAVELIIAVALVLLGFGILPVALGYLVVRLAGVPILSGFLRRAAPWMLDRNARFSLSELRGLARPSLAALALPLGTAMALQMMTVLVGARAGIAAVPIFTTVRTLTRLPFQITGLLSNAAMPLFGVAHSAARRVDQVALLILTVGTNIAVLVPTLGILALIGPEIVMLWTAGTIDPPRDFVIAMGVTMVLNGVWMGMATLLLSINRQEGYAIQFIVLSALALAIAWVLVEPLGPLGAALALNALDAVMVLILFQQTKRAGFLHRDDLRAGFAMLRDRVWGLIR</sequence>
<dbReference type="GO" id="GO:0005886">
    <property type="term" value="C:plasma membrane"/>
    <property type="evidence" value="ECO:0007669"/>
    <property type="project" value="UniProtKB-SubCell"/>
</dbReference>
<gene>
    <name evidence="6" type="ORF">AB433_16995</name>
</gene>
<evidence type="ECO:0000256" key="1">
    <source>
        <dbReference type="ARBA" id="ARBA00004651"/>
    </source>
</evidence>
<dbReference type="PATRIC" id="fig|1348774.3.peg.3573"/>